<gene>
    <name evidence="1" type="ORF">C3L33_06230</name>
</gene>
<protein>
    <submittedName>
        <fullName evidence="1">Uncharacterized protein</fullName>
    </submittedName>
</protein>
<dbReference type="EMBL" id="QEFC01000934">
    <property type="protein sequence ID" value="KAE9461878.1"/>
    <property type="molecule type" value="Genomic_DNA"/>
</dbReference>
<evidence type="ECO:0000313" key="1">
    <source>
        <dbReference type="EMBL" id="KAE9461878.1"/>
    </source>
</evidence>
<dbReference type="Proteomes" id="UP000428333">
    <property type="component" value="Linkage Group LG04"/>
</dbReference>
<dbReference type="PANTHER" id="PTHR35295">
    <property type="entry name" value="DNA LIGASE-LIKE PROTEIN"/>
    <property type="match status" value="1"/>
</dbReference>
<reference evidence="1 2" key="1">
    <citation type="journal article" date="2019" name="Genome Biol. Evol.">
        <title>The Rhododendron genome and chromosomal organization provide insight into shared whole-genome duplications across the heath family (Ericaceae).</title>
        <authorList>
            <person name="Soza V.L."/>
            <person name="Lindsley D."/>
            <person name="Waalkes A."/>
            <person name="Ramage E."/>
            <person name="Patwardhan R.P."/>
            <person name="Burton J.N."/>
            <person name="Adey A."/>
            <person name="Kumar A."/>
            <person name="Qiu R."/>
            <person name="Shendure J."/>
            <person name="Hall B."/>
        </authorList>
    </citation>
    <scope>NUCLEOTIDE SEQUENCE [LARGE SCALE GENOMIC DNA]</scope>
    <source>
        <strain evidence="1">RSF 1966-606</strain>
    </source>
</reference>
<proteinExistence type="predicted"/>
<name>A0A6A4M5K2_9ERIC</name>
<dbReference type="AlphaFoldDB" id="A0A6A4M5K2"/>
<evidence type="ECO:0000313" key="2">
    <source>
        <dbReference type="Proteomes" id="UP000428333"/>
    </source>
</evidence>
<comment type="caution">
    <text evidence="1">The sequence shown here is derived from an EMBL/GenBank/DDBJ whole genome shotgun (WGS) entry which is preliminary data.</text>
</comment>
<dbReference type="PANTHER" id="PTHR35295:SF1">
    <property type="entry name" value="DNA LIGASE-LIKE PROTEIN"/>
    <property type="match status" value="1"/>
</dbReference>
<dbReference type="OrthoDB" id="1897584at2759"/>
<sequence length="106" mass="11959">MFVVSIVRQSLAKALSKSSKEYETLLKTETDKFKAVYEKICKEKAAHLQAFKVNSSKGLRSFVLLFLLNKLVADLEALPGLAVHCVSFLVRWFTGCQKYMMPGLVQ</sequence>
<feature type="non-terminal residue" evidence="1">
    <location>
        <position position="1"/>
    </location>
</feature>
<organism evidence="1 2">
    <name type="scientific">Rhododendron williamsianum</name>
    <dbReference type="NCBI Taxonomy" id="262921"/>
    <lineage>
        <taxon>Eukaryota</taxon>
        <taxon>Viridiplantae</taxon>
        <taxon>Streptophyta</taxon>
        <taxon>Embryophyta</taxon>
        <taxon>Tracheophyta</taxon>
        <taxon>Spermatophyta</taxon>
        <taxon>Magnoliopsida</taxon>
        <taxon>eudicotyledons</taxon>
        <taxon>Gunneridae</taxon>
        <taxon>Pentapetalae</taxon>
        <taxon>asterids</taxon>
        <taxon>Ericales</taxon>
        <taxon>Ericaceae</taxon>
        <taxon>Ericoideae</taxon>
        <taxon>Rhodoreae</taxon>
        <taxon>Rhododendron</taxon>
    </lineage>
</organism>
<accession>A0A6A4M5K2</accession>
<keyword evidence="2" id="KW-1185">Reference proteome</keyword>